<protein>
    <recommendedName>
        <fullName evidence="1">DUF6788 domain-containing protein</fullName>
    </recommendedName>
</protein>
<reference evidence="2" key="1">
    <citation type="journal article" date="2015" name="Nature">
        <title>Complex archaea that bridge the gap between prokaryotes and eukaryotes.</title>
        <authorList>
            <person name="Spang A."/>
            <person name="Saw J.H."/>
            <person name="Jorgensen S.L."/>
            <person name="Zaremba-Niedzwiedzka K."/>
            <person name="Martijn J."/>
            <person name="Lind A.E."/>
            <person name="van Eijk R."/>
            <person name="Schleper C."/>
            <person name="Guy L."/>
            <person name="Ettema T.J."/>
        </authorList>
    </citation>
    <scope>NUCLEOTIDE SEQUENCE</scope>
</reference>
<dbReference type="AlphaFoldDB" id="A0A0F9F3W4"/>
<comment type="caution">
    <text evidence="2">The sequence shown here is derived from an EMBL/GenBank/DDBJ whole genome shotgun (WGS) entry which is preliminary data.</text>
</comment>
<organism evidence="2">
    <name type="scientific">marine sediment metagenome</name>
    <dbReference type="NCBI Taxonomy" id="412755"/>
    <lineage>
        <taxon>unclassified sequences</taxon>
        <taxon>metagenomes</taxon>
        <taxon>ecological metagenomes</taxon>
    </lineage>
</organism>
<evidence type="ECO:0000259" key="1">
    <source>
        <dbReference type="Pfam" id="PF20586"/>
    </source>
</evidence>
<proteinExistence type="predicted"/>
<gene>
    <name evidence="2" type="ORF">LCGC14_1999470</name>
</gene>
<accession>A0A0F9F3W4</accession>
<sequence>MEKDQLLQKYRELAKKLSEMGCICKGSVMVLHLKCGKPNCRCKKDENAKHGPYNVWTRKVKGKTVTKYLSEHQAEFCREFIQNSNKLNLIIEEMRNLSVNILESEK</sequence>
<dbReference type="EMBL" id="LAZR01022700">
    <property type="protein sequence ID" value="KKL80968.1"/>
    <property type="molecule type" value="Genomic_DNA"/>
</dbReference>
<name>A0A0F9F3W4_9ZZZZ</name>
<feature type="domain" description="DUF6788" evidence="1">
    <location>
        <begin position="4"/>
        <end position="75"/>
    </location>
</feature>
<dbReference type="InterPro" id="IPR046738">
    <property type="entry name" value="DUF6788"/>
</dbReference>
<evidence type="ECO:0000313" key="2">
    <source>
        <dbReference type="EMBL" id="KKL80968.1"/>
    </source>
</evidence>
<dbReference type="Pfam" id="PF20586">
    <property type="entry name" value="DUF6788"/>
    <property type="match status" value="1"/>
</dbReference>